<evidence type="ECO:0000256" key="11">
    <source>
        <dbReference type="ARBA" id="ARBA00023157"/>
    </source>
</evidence>
<feature type="transmembrane region" description="Helical" evidence="15">
    <location>
        <begin position="114"/>
        <end position="134"/>
    </location>
</feature>
<evidence type="ECO:0000256" key="7">
    <source>
        <dbReference type="ARBA" id="ARBA00022692"/>
    </source>
</evidence>
<evidence type="ECO:0000256" key="15">
    <source>
        <dbReference type="SAM" id="Phobius"/>
    </source>
</evidence>
<evidence type="ECO:0000256" key="10">
    <source>
        <dbReference type="ARBA" id="ARBA00023136"/>
    </source>
</evidence>
<evidence type="ECO:0000256" key="3">
    <source>
        <dbReference type="ARBA" id="ARBA00004613"/>
    </source>
</evidence>
<dbReference type="InterPro" id="IPR008427">
    <property type="entry name" value="Extracellular_membr_CFEM_dom"/>
</dbReference>
<dbReference type="GO" id="GO:0005576">
    <property type="term" value="C:extracellular region"/>
    <property type="evidence" value="ECO:0007669"/>
    <property type="project" value="UniProtKB-SubCell"/>
</dbReference>
<evidence type="ECO:0000256" key="5">
    <source>
        <dbReference type="ARBA" id="ARBA00022525"/>
    </source>
</evidence>
<dbReference type="GeneID" id="89936475"/>
<evidence type="ECO:0000313" key="19">
    <source>
        <dbReference type="Proteomes" id="UP001302812"/>
    </source>
</evidence>
<keyword evidence="11 14" id="KW-1015">Disulfide bond</keyword>
<evidence type="ECO:0000256" key="12">
    <source>
        <dbReference type="ARBA" id="ARBA00023288"/>
    </source>
</evidence>
<evidence type="ECO:0000313" key="18">
    <source>
        <dbReference type="EMBL" id="KAK4107879.1"/>
    </source>
</evidence>
<reference evidence="18" key="1">
    <citation type="journal article" date="2023" name="Mol. Phylogenet. Evol.">
        <title>Genome-scale phylogeny and comparative genomics of the fungal order Sordariales.</title>
        <authorList>
            <person name="Hensen N."/>
            <person name="Bonometti L."/>
            <person name="Westerberg I."/>
            <person name="Brannstrom I.O."/>
            <person name="Guillou S."/>
            <person name="Cros-Aarteil S."/>
            <person name="Calhoun S."/>
            <person name="Haridas S."/>
            <person name="Kuo A."/>
            <person name="Mondo S."/>
            <person name="Pangilinan J."/>
            <person name="Riley R."/>
            <person name="LaButti K."/>
            <person name="Andreopoulos B."/>
            <person name="Lipzen A."/>
            <person name="Chen C."/>
            <person name="Yan M."/>
            <person name="Daum C."/>
            <person name="Ng V."/>
            <person name="Clum A."/>
            <person name="Steindorff A."/>
            <person name="Ohm R.A."/>
            <person name="Martin F."/>
            <person name="Silar P."/>
            <person name="Natvig D.O."/>
            <person name="Lalanne C."/>
            <person name="Gautier V."/>
            <person name="Ament-Velasquez S.L."/>
            <person name="Kruys A."/>
            <person name="Hutchinson M.I."/>
            <person name="Powell A.J."/>
            <person name="Barry K."/>
            <person name="Miller A.N."/>
            <person name="Grigoriev I.V."/>
            <person name="Debuchy R."/>
            <person name="Gladieux P."/>
            <person name="Hiltunen Thoren M."/>
            <person name="Johannesson H."/>
        </authorList>
    </citation>
    <scope>NUCLEOTIDE SEQUENCE</scope>
    <source>
        <strain evidence="18">CBS 508.74</strain>
    </source>
</reference>
<keyword evidence="14" id="KW-0408">Iron</keyword>
<feature type="signal peptide" evidence="16">
    <location>
        <begin position="1"/>
        <end position="23"/>
    </location>
</feature>
<sequence length="465" mass="51760">MRLHKLPLVLAAALLFLAEGIAAQGQGEQNQNPLAIYPVCAQNCIIGAFTNTTFCPNPLDQTCTCENAGFNEFMTNCVLQACSLREALTTHNISSIGCGRQPNDRSHDMMRETIAMLTTSCVVVAARIIFKLFARGQTIWYDDYAIVFLLLFGGIPSMCITVAVLAPAGLGRDIWSLPFENIDTIFRWAFISGVLYFPQVAMLKLTFLFFYLRIFPSRRTKQLIWATIVFCCLFGFVFFFVAIFTCAPIEYWWVWDGSPGGQCLSKDGIQWSSAIISIVVDVWMIAIPLWNVRKLKLHWKKKLGVAAMFLVGSFVTIVCCVRLFFLHSISTSTNPTQVLFDIIRWSTIEGFTSAVCACMPALRQMLVRVFPKALGTGTNKAASSAYILYKDNSALRSAPVMRSEVQVDVDQAAASGVKPGHYWSVNSSGKERTRSDEEDLIIQYPGQIAMTPFAPERVESSHSGR</sequence>
<protein>
    <recommendedName>
        <fullName evidence="17">CFEM domain-containing protein</fullName>
    </recommendedName>
</protein>
<evidence type="ECO:0000256" key="1">
    <source>
        <dbReference type="ARBA" id="ARBA00004141"/>
    </source>
</evidence>
<evidence type="ECO:0000256" key="4">
    <source>
        <dbReference type="ARBA" id="ARBA00010031"/>
    </source>
</evidence>
<keyword evidence="5" id="KW-0964">Secreted</keyword>
<evidence type="ECO:0000256" key="8">
    <source>
        <dbReference type="ARBA" id="ARBA00022729"/>
    </source>
</evidence>
<dbReference type="Proteomes" id="UP001302812">
    <property type="component" value="Unassembled WGS sequence"/>
</dbReference>
<dbReference type="RefSeq" id="XP_064665449.1">
    <property type="nucleotide sequence ID" value="XM_064812350.1"/>
</dbReference>
<dbReference type="PANTHER" id="PTHR33048">
    <property type="entry name" value="PTH11-LIKE INTEGRAL MEMBRANE PROTEIN (AFU_ORTHOLOGUE AFUA_5G11245)"/>
    <property type="match status" value="1"/>
</dbReference>
<evidence type="ECO:0000256" key="13">
    <source>
        <dbReference type="ARBA" id="ARBA00038359"/>
    </source>
</evidence>
<evidence type="ECO:0000256" key="9">
    <source>
        <dbReference type="ARBA" id="ARBA00022989"/>
    </source>
</evidence>
<organism evidence="18 19">
    <name type="scientific">Canariomyces notabilis</name>
    <dbReference type="NCBI Taxonomy" id="2074819"/>
    <lineage>
        <taxon>Eukaryota</taxon>
        <taxon>Fungi</taxon>
        <taxon>Dikarya</taxon>
        <taxon>Ascomycota</taxon>
        <taxon>Pezizomycotina</taxon>
        <taxon>Sordariomycetes</taxon>
        <taxon>Sordariomycetidae</taxon>
        <taxon>Sordariales</taxon>
        <taxon>Chaetomiaceae</taxon>
        <taxon>Canariomyces</taxon>
    </lineage>
</organism>
<keyword evidence="10 15" id="KW-0472">Membrane</keyword>
<evidence type="ECO:0000256" key="2">
    <source>
        <dbReference type="ARBA" id="ARBA00004589"/>
    </source>
</evidence>
<keyword evidence="12" id="KW-0449">Lipoprotein</keyword>
<keyword evidence="14" id="KW-0479">Metal-binding</keyword>
<comment type="similarity">
    <text evidence="4">Belongs to the RBT5 family.</text>
</comment>
<evidence type="ECO:0000256" key="6">
    <source>
        <dbReference type="ARBA" id="ARBA00022622"/>
    </source>
</evidence>
<dbReference type="Pfam" id="PF20684">
    <property type="entry name" value="Fung_rhodopsin"/>
    <property type="match status" value="1"/>
</dbReference>
<gene>
    <name evidence="18" type="ORF">N656DRAFT_719216</name>
</gene>
<dbReference type="EMBL" id="MU853368">
    <property type="protein sequence ID" value="KAK4107879.1"/>
    <property type="molecule type" value="Genomic_DNA"/>
</dbReference>
<evidence type="ECO:0000256" key="16">
    <source>
        <dbReference type="SAM" id="SignalP"/>
    </source>
</evidence>
<dbReference type="AlphaFoldDB" id="A0AAN6T8E3"/>
<feature type="transmembrane region" description="Helical" evidence="15">
    <location>
        <begin position="223"/>
        <end position="251"/>
    </location>
</feature>
<accession>A0AAN6T8E3</accession>
<feature type="domain" description="CFEM" evidence="17">
    <location>
        <begin position="9"/>
        <end position="125"/>
    </location>
</feature>
<dbReference type="GO" id="GO:0098552">
    <property type="term" value="C:side of membrane"/>
    <property type="evidence" value="ECO:0007669"/>
    <property type="project" value="UniProtKB-KW"/>
</dbReference>
<keyword evidence="7 15" id="KW-0812">Transmembrane</keyword>
<evidence type="ECO:0000256" key="14">
    <source>
        <dbReference type="PROSITE-ProRule" id="PRU01356"/>
    </source>
</evidence>
<dbReference type="PROSITE" id="PS52012">
    <property type="entry name" value="CFEM"/>
    <property type="match status" value="1"/>
</dbReference>
<comment type="caution">
    <text evidence="14">Lacks conserved residue(s) required for the propagation of feature annotation.</text>
</comment>
<keyword evidence="6" id="KW-0325">Glycoprotein</keyword>
<dbReference type="PANTHER" id="PTHR33048:SF143">
    <property type="entry name" value="EXTRACELLULAR MEMBRANE PROTEIN CFEM DOMAIN-CONTAINING PROTEIN-RELATED"/>
    <property type="match status" value="1"/>
</dbReference>
<dbReference type="Pfam" id="PF05730">
    <property type="entry name" value="CFEM"/>
    <property type="match status" value="1"/>
</dbReference>
<proteinExistence type="inferred from homology"/>
<comment type="caution">
    <text evidence="18">The sequence shown here is derived from an EMBL/GenBank/DDBJ whole genome shotgun (WGS) entry which is preliminary data.</text>
</comment>
<dbReference type="GO" id="GO:0046872">
    <property type="term" value="F:metal ion binding"/>
    <property type="evidence" value="ECO:0007669"/>
    <property type="project" value="UniProtKB-UniRule"/>
</dbReference>
<feature type="transmembrane region" description="Helical" evidence="15">
    <location>
        <begin position="303"/>
        <end position="325"/>
    </location>
</feature>
<feature type="disulfide bond" evidence="14">
    <location>
        <begin position="65"/>
        <end position="98"/>
    </location>
</feature>
<feature type="transmembrane region" description="Helical" evidence="15">
    <location>
        <begin position="188"/>
        <end position="211"/>
    </location>
</feature>
<dbReference type="InterPro" id="IPR052337">
    <property type="entry name" value="SAT4-like"/>
</dbReference>
<feature type="transmembrane region" description="Helical" evidence="15">
    <location>
        <begin position="146"/>
        <end position="168"/>
    </location>
</feature>
<keyword evidence="8 16" id="KW-0732">Signal</keyword>
<keyword evidence="19" id="KW-1185">Reference proteome</keyword>
<feature type="binding site" description="axial binding residue" evidence="14">
    <location>
        <position position="60"/>
    </location>
    <ligand>
        <name>heme</name>
        <dbReference type="ChEBI" id="CHEBI:30413"/>
    </ligand>
    <ligandPart>
        <name>Fe</name>
        <dbReference type="ChEBI" id="CHEBI:18248"/>
    </ligandPart>
</feature>
<name>A0AAN6T8E3_9PEZI</name>
<dbReference type="InterPro" id="IPR049326">
    <property type="entry name" value="Rhodopsin_dom_fungi"/>
</dbReference>
<feature type="transmembrane region" description="Helical" evidence="15">
    <location>
        <begin position="271"/>
        <end position="291"/>
    </location>
</feature>
<keyword evidence="6" id="KW-0336">GPI-anchor</keyword>
<evidence type="ECO:0000259" key="17">
    <source>
        <dbReference type="PROSITE" id="PS52012"/>
    </source>
</evidence>
<keyword evidence="9 15" id="KW-1133">Transmembrane helix</keyword>
<comment type="similarity">
    <text evidence="13">Belongs to the SAT4 family.</text>
</comment>
<keyword evidence="14" id="KW-0349">Heme</keyword>
<comment type="subcellular location">
    <subcellularLocation>
        <location evidence="2">Membrane</location>
        <topology evidence="2">Lipid-anchor</topology>
        <topology evidence="2">GPI-anchor</topology>
    </subcellularLocation>
    <subcellularLocation>
        <location evidence="1">Membrane</location>
        <topology evidence="1">Multi-pass membrane protein</topology>
    </subcellularLocation>
    <subcellularLocation>
        <location evidence="3">Secreted</location>
    </subcellularLocation>
</comment>
<reference evidence="18" key="2">
    <citation type="submission" date="2023-05" db="EMBL/GenBank/DDBJ databases">
        <authorList>
            <consortium name="Lawrence Berkeley National Laboratory"/>
            <person name="Steindorff A."/>
            <person name="Hensen N."/>
            <person name="Bonometti L."/>
            <person name="Westerberg I."/>
            <person name="Brannstrom I.O."/>
            <person name="Guillou S."/>
            <person name="Cros-Aarteil S."/>
            <person name="Calhoun S."/>
            <person name="Haridas S."/>
            <person name="Kuo A."/>
            <person name="Mondo S."/>
            <person name="Pangilinan J."/>
            <person name="Riley R."/>
            <person name="Labutti K."/>
            <person name="Andreopoulos B."/>
            <person name="Lipzen A."/>
            <person name="Chen C."/>
            <person name="Yanf M."/>
            <person name="Daum C."/>
            <person name="Ng V."/>
            <person name="Clum A."/>
            <person name="Ohm R."/>
            <person name="Martin F."/>
            <person name="Silar P."/>
            <person name="Natvig D."/>
            <person name="Lalanne C."/>
            <person name="Gautier V."/>
            <person name="Ament-Velasquez S.L."/>
            <person name="Kruys A."/>
            <person name="Hutchinson M.I."/>
            <person name="Powell A.J."/>
            <person name="Barry K."/>
            <person name="Miller A.N."/>
            <person name="Grigoriev I.V."/>
            <person name="Debuchy R."/>
            <person name="Gladieux P."/>
            <person name="Thoren M.H."/>
            <person name="Johannesson H."/>
        </authorList>
    </citation>
    <scope>NUCLEOTIDE SEQUENCE</scope>
    <source>
        <strain evidence="18">CBS 508.74</strain>
    </source>
</reference>
<feature type="chain" id="PRO_5043002502" description="CFEM domain-containing protein" evidence="16">
    <location>
        <begin position="24"/>
        <end position="465"/>
    </location>
</feature>